<name>A0A969WAV1_9GAMM</name>
<sequence length="162" mass="18103">MKQELKQTFDKPASTVIKMFGDRQYFERKYAELGFKNVQVLEHDKKGDQFTIRVRYTAKADVALPDFAKKFVPAEMTITQRDSWDMAKKVGQLEVELAGLPLKVGAAMRLVDSGKGSTNTIAWEIKCSVPLVGGKLEKLLMSDIEAKADADLAASRKILADY</sequence>
<dbReference type="Proteomes" id="UP000653472">
    <property type="component" value="Unassembled WGS sequence"/>
</dbReference>
<reference evidence="1" key="1">
    <citation type="submission" date="2020-03" db="EMBL/GenBank/DDBJ databases">
        <title>Solimonas marina sp. nov., isolated from deep seawater of the Pacific Ocean.</title>
        <authorList>
            <person name="Liu X."/>
            <person name="Lai Q."/>
            <person name="Sun F."/>
            <person name="Gai Y."/>
            <person name="Li G."/>
            <person name="Shao Z."/>
        </authorList>
    </citation>
    <scope>NUCLEOTIDE SEQUENCE</scope>
    <source>
        <strain evidence="1">C16B3</strain>
    </source>
</reference>
<evidence type="ECO:0000313" key="1">
    <source>
        <dbReference type="EMBL" id="NKF23792.1"/>
    </source>
</evidence>
<dbReference type="RefSeq" id="WP_168149103.1">
    <property type="nucleotide sequence ID" value="NZ_JAAVXB010000009.1"/>
</dbReference>
<dbReference type="AlphaFoldDB" id="A0A969WAV1"/>
<proteinExistence type="predicted"/>
<comment type="caution">
    <text evidence="1">The sequence shown here is derived from an EMBL/GenBank/DDBJ whole genome shotgun (WGS) entry which is preliminary data.</text>
</comment>
<protein>
    <submittedName>
        <fullName evidence="1">DUF2505 domain-containing protein</fullName>
    </submittedName>
</protein>
<evidence type="ECO:0000313" key="2">
    <source>
        <dbReference type="Proteomes" id="UP000653472"/>
    </source>
</evidence>
<gene>
    <name evidence="1" type="ORF">G7Y82_15870</name>
</gene>
<dbReference type="EMBL" id="JAAVXB010000009">
    <property type="protein sequence ID" value="NKF23792.1"/>
    <property type="molecule type" value="Genomic_DNA"/>
</dbReference>
<accession>A0A969WAV1</accession>
<dbReference type="Pfam" id="PF10698">
    <property type="entry name" value="DUF2505"/>
    <property type="match status" value="1"/>
</dbReference>
<keyword evidence="2" id="KW-1185">Reference proteome</keyword>
<dbReference type="InterPro" id="IPR019639">
    <property type="entry name" value="DUF2505"/>
</dbReference>
<organism evidence="1 2">
    <name type="scientific">Solimonas marina</name>
    <dbReference type="NCBI Taxonomy" id="2714601"/>
    <lineage>
        <taxon>Bacteria</taxon>
        <taxon>Pseudomonadati</taxon>
        <taxon>Pseudomonadota</taxon>
        <taxon>Gammaproteobacteria</taxon>
        <taxon>Nevskiales</taxon>
        <taxon>Nevskiaceae</taxon>
        <taxon>Solimonas</taxon>
    </lineage>
</organism>